<comment type="caution">
    <text evidence="7">The sequence shown here is derived from an EMBL/GenBank/DDBJ whole genome shotgun (WGS) entry which is preliminary data.</text>
</comment>
<keyword evidence="8" id="KW-1185">Reference proteome</keyword>
<dbReference type="EMBL" id="JAAVLN010000002">
    <property type="protein sequence ID" value="NKC04224.1"/>
    <property type="molecule type" value="Genomic_DNA"/>
</dbReference>
<dbReference type="PROSITE" id="PS51318">
    <property type="entry name" value="TAT"/>
    <property type="match status" value="1"/>
</dbReference>
<evidence type="ECO:0000313" key="7">
    <source>
        <dbReference type="EMBL" id="NKC04224.1"/>
    </source>
</evidence>
<evidence type="ECO:0000256" key="2">
    <source>
        <dbReference type="ARBA" id="ARBA00010742"/>
    </source>
</evidence>
<feature type="chain" id="PRO_5047268752" evidence="5">
    <location>
        <begin position="29"/>
        <end position="317"/>
    </location>
</feature>
<accession>A0ABX1DMR1</accession>
<dbReference type="SUPFAM" id="SSF53850">
    <property type="entry name" value="Periplasmic binding protein-like II"/>
    <property type="match status" value="1"/>
</dbReference>
<dbReference type="NCBIfam" id="NF008588">
    <property type="entry name" value="PRK11553.1"/>
    <property type="match status" value="1"/>
</dbReference>
<evidence type="ECO:0000256" key="1">
    <source>
        <dbReference type="ARBA" id="ARBA00004418"/>
    </source>
</evidence>
<dbReference type="RefSeq" id="WP_138783655.1">
    <property type="nucleotide sequence ID" value="NZ_JBHEEQ010000004.1"/>
</dbReference>
<dbReference type="InterPro" id="IPR010067">
    <property type="entry name" value="ABC_SsuA_sub-bd"/>
</dbReference>
<dbReference type="PANTHER" id="PTHR30024">
    <property type="entry name" value="ALIPHATIC SULFONATES-BINDING PROTEIN-RELATED"/>
    <property type="match status" value="1"/>
</dbReference>
<comment type="subcellular location">
    <subcellularLocation>
        <location evidence="1">Periplasm</location>
    </subcellularLocation>
</comment>
<dbReference type="SMART" id="SM00062">
    <property type="entry name" value="PBPb"/>
    <property type="match status" value="1"/>
</dbReference>
<name>A0ABX1DMR1_9HYPH</name>
<keyword evidence="4 5" id="KW-0732">Signal</keyword>
<feature type="domain" description="Solute-binding protein family 3/N-terminal" evidence="6">
    <location>
        <begin position="32"/>
        <end position="248"/>
    </location>
</feature>
<dbReference type="Gene3D" id="3.40.190.10">
    <property type="entry name" value="Periplasmic binding protein-like II"/>
    <property type="match status" value="2"/>
</dbReference>
<evidence type="ECO:0000256" key="5">
    <source>
        <dbReference type="SAM" id="SignalP"/>
    </source>
</evidence>
<organism evidence="7 8">
    <name type="scientific">Brucella haematophila</name>
    <dbReference type="NCBI Taxonomy" id="419474"/>
    <lineage>
        <taxon>Bacteria</taxon>
        <taxon>Pseudomonadati</taxon>
        <taxon>Pseudomonadota</taxon>
        <taxon>Alphaproteobacteria</taxon>
        <taxon>Hyphomicrobiales</taxon>
        <taxon>Brucellaceae</taxon>
        <taxon>Brucella/Ochrobactrum group</taxon>
        <taxon>Brucella</taxon>
    </lineage>
</organism>
<dbReference type="NCBIfam" id="TIGR01728">
    <property type="entry name" value="SsuA_fam"/>
    <property type="match status" value="1"/>
</dbReference>
<dbReference type="PANTHER" id="PTHR30024:SF42">
    <property type="entry name" value="ALIPHATIC SULFONATES-BINDING PROTEIN-RELATED"/>
    <property type="match status" value="1"/>
</dbReference>
<evidence type="ECO:0000256" key="4">
    <source>
        <dbReference type="ARBA" id="ARBA00022729"/>
    </source>
</evidence>
<dbReference type="Proteomes" id="UP000704467">
    <property type="component" value="Unassembled WGS sequence"/>
</dbReference>
<dbReference type="Pfam" id="PF09084">
    <property type="entry name" value="NMT1"/>
    <property type="match status" value="1"/>
</dbReference>
<evidence type="ECO:0000256" key="3">
    <source>
        <dbReference type="ARBA" id="ARBA00022448"/>
    </source>
</evidence>
<comment type="similarity">
    <text evidence="2">Belongs to the bacterial solute-binding protein SsuA/TauA family.</text>
</comment>
<dbReference type="InterPro" id="IPR001638">
    <property type="entry name" value="Solute-binding_3/MltF_N"/>
</dbReference>
<dbReference type="InterPro" id="IPR015168">
    <property type="entry name" value="SsuA/THI5"/>
</dbReference>
<feature type="signal peptide" evidence="5">
    <location>
        <begin position="1"/>
        <end position="28"/>
    </location>
</feature>
<dbReference type="CDD" id="cd13557">
    <property type="entry name" value="PBP2_SsuA"/>
    <property type="match status" value="1"/>
</dbReference>
<keyword evidence="3" id="KW-0813">Transport</keyword>
<proteinExistence type="inferred from homology"/>
<evidence type="ECO:0000259" key="6">
    <source>
        <dbReference type="SMART" id="SM00062"/>
    </source>
</evidence>
<reference evidence="7 8" key="1">
    <citation type="submission" date="2020-03" db="EMBL/GenBank/DDBJ databases">
        <title>Whole genome sequencing of clinical and environmental type strains of Ochrobactrum.</title>
        <authorList>
            <person name="Dharne M."/>
        </authorList>
    </citation>
    <scope>NUCLEOTIDE SEQUENCE [LARGE SCALE GENOMIC DNA]</scope>
    <source>
        <strain evidence="7 8">CIP 109452</strain>
    </source>
</reference>
<sequence length="317" mass="33847">MRISRRKFAGLLAGAAALPLVGSVPAFAQEKVLRIGYQKYGTLVLLKARGILEEKLKKIGFDVRWTEFPAGPQLLEALNVGAVDFGTTGETPPIFAQAAGAPLVYIAHEPPAPTGEAILVPKDSPIKSVAELKGKNVALNKGSNVHYLLVKALEDAGLAYTDIKTTFLPPADARAAFERGAVDAWVIWDPFQAAAEIAIEARELRNGEGLVPNHQFYLGAQPFVDANPEAIDIVVDAIAEIDDWIKNNTATVAAELAPSVGIPENVLVRAVERQSYGVKPLDASVIAQQQAIADTFFKLGLIPKEISIAEVTRKGAA</sequence>
<dbReference type="InterPro" id="IPR006311">
    <property type="entry name" value="TAT_signal"/>
</dbReference>
<gene>
    <name evidence="7" type="ORF">HED55_16215</name>
</gene>
<protein>
    <submittedName>
        <fullName evidence="7">Sulfonate ABC transporter substrate-binding protein</fullName>
    </submittedName>
</protein>
<evidence type="ECO:0000313" key="8">
    <source>
        <dbReference type="Proteomes" id="UP000704467"/>
    </source>
</evidence>